<sequence length="229" mass="26591">MEDIETLDLLGTPLMEGYNLITMLLRFSFNMLVVWLMIHCLYYPKSGRRDYYFTFMLISISIFFLIFLLGGVKLKIGFALGLFAIFGIIRYRTESMPVREMTYLFCIIAISVINALAITISYIELLVTNVIFLLAAWLFESYILLKHVSTKLIQYDRIALITPDKRLELITDLEHRTGLKINSVEIGAIDFLRDMAIVKIYYETDHVGDNSINNELKLSREEWTDVGRQ</sequence>
<feature type="transmembrane region" description="Helical" evidence="1">
    <location>
        <begin position="51"/>
        <end position="68"/>
    </location>
</feature>
<reference evidence="2 3" key="1">
    <citation type="journal article" date="2019" name="Nat. Med.">
        <title>A library of human gut bacterial isolates paired with longitudinal multiomics data enables mechanistic microbiome research.</title>
        <authorList>
            <person name="Poyet M."/>
            <person name="Groussin M."/>
            <person name="Gibbons S.M."/>
            <person name="Avila-Pacheco J."/>
            <person name="Jiang X."/>
            <person name="Kearney S.M."/>
            <person name="Perrotta A.R."/>
            <person name="Berdy B."/>
            <person name="Zhao S."/>
            <person name="Lieberman T.D."/>
            <person name="Swanson P.K."/>
            <person name="Smith M."/>
            <person name="Roesemann S."/>
            <person name="Alexander J.E."/>
            <person name="Rich S.A."/>
            <person name="Livny J."/>
            <person name="Vlamakis H."/>
            <person name="Clish C."/>
            <person name="Bullock K."/>
            <person name="Deik A."/>
            <person name="Scott J."/>
            <person name="Pierce K.A."/>
            <person name="Xavier R.J."/>
            <person name="Alm E.J."/>
        </authorList>
    </citation>
    <scope>NUCLEOTIDE SEQUENCE [LARGE SCALE GENOMIC DNA]</scope>
    <source>
        <strain evidence="2 3">BIOML-A10</strain>
    </source>
</reference>
<keyword evidence="1" id="KW-0812">Transmembrane</keyword>
<dbReference type="Proteomes" id="UP000422221">
    <property type="component" value="Unassembled WGS sequence"/>
</dbReference>
<accession>A0A7J4XGT2</accession>
<name>A0A7J4XGT2_9BACE</name>
<dbReference type="AlphaFoldDB" id="A0A7J4XGT2"/>
<dbReference type="Pfam" id="PF16316">
    <property type="entry name" value="DUF4956"/>
    <property type="match status" value="1"/>
</dbReference>
<protein>
    <submittedName>
        <fullName evidence="2">DUF4956 domain-containing protein</fullName>
    </submittedName>
</protein>
<keyword evidence="1" id="KW-1133">Transmembrane helix</keyword>
<dbReference type="InterPro" id="IPR032531">
    <property type="entry name" value="DUF4956"/>
</dbReference>
<feature type="transmembrane region" description="Helical" evidence="1">
    <location>
        <begin position="126"/>
        <end position="145"/>
    </location>
</feature>
<organism evidence="2 3">
    <name type="scientific">Bacteroides salyersiae</name>
    <dbReference type="NCBI Taxonomy" id="291644"/>
    <lineage>
        <taxon>Bacteria</taxon>
        <taxon>Pseudomonadati</taxon>
        <taxon>Bacteroidota</taxon>
        <taxon>Bacteroidia</taxon>
        <taxon>Bacteroidales</taxon>
        <taxon>Bacteroidaceae</taxon>
        <taxon>Bacteroides</taxon>
    </lineage>
</organism>
<dbReference type="RefSeq" id="WP_130059473.1">
    <property type="nucleotide sequence ID" value="NZ_CP081899.1"/>
</dbReference>
<dbReference type="EMBL" id="VWMK01000015">
    <property type="protein sequence ID" value="KAA3762434.1"/>
    <property type="molecule type" value="Genomic_DNA"/>
</dbReference>
<evidence type="ECO:0000313" key="3">
    <source>
        <dbReference type="Proteomes" id="UP000422221"/>
    </source>
</evidence>
<proteinExistence type="predicted"/>
<feature type="transmembrane region" description="Helical" evidence="1">
    <location>
        <begin position="20"/>
        <end position="44"/>
    </location>
</feature>
<feature type="transmembrane region" description="Helical" evidence="1">
    <location>
        <begin position="103"/>
        <end position="120"/>
    </location>
</feature>
<feature type="transmembrane region" description="Helical" evidence="1">
    <location>
        <begin position="74"/>
        <end position="91"/>
    </location>
</feature>
<evidence type="ECO:0000256" key="1">
    <source>
        <dbReference type="SAM" id="Phobius"/>
    </source>
</evidence>
<evidence type="ECO:0000313" key="2">
    <source>
        <dbReference type="EMBL" id="KAA3762434.1"/>
    </source>
</evidence>
<gene>
    <name evidence="2" type="ORF">F3F73_15220</name>
</gene>
<comment type="caution">
    <text evidence="2">The sequence shown here is derived from an EMBL/GenBank/DDBJ whole genome shotgun (WGS) entry which is preliminary data.</text>
</comment>
<keyword evidence="1" id="KW-0472">Membrane</keyword>